<protein>
    <recommendedName>
        <fullName evidence="5">AAA+ ATPase domain-containing protein</fullName>
    </recommendedName>
</protein>
<name>F0LI04_THEBM</name>
<dbReference type="eggNOG" id="arCOG00280">
    <property type="taxonomic scope" value="Archaea"/>
</dbReference>
<dbReference type="HOGENOM" id="CLU_031945_0_0_2"/>
<dbReference type="SUPFAM" id="SSF52540">
    <property type="entry name" value="P-loop containing nucleoside triphosphate hydrolases"/>
    <property type="match status" value="1"/>
</dbReference>
<comment type="catalytic activity">
    <reaction evidence="2">
        <text>Couples ATP hydrolysis with the unwinding of duplex DNA by translocating in the 3'-5' direction.</text>
        <dbReference type="EC" id="5.6.2.4"/>
    </reaction>
</comment>
<dbReference type="RefSeq" id="WP_013467702.1">
    <property type="nucleotide sequence ID" value="NC_014804.1"/>
</dbReference>
<dbReference type="OrthoDB" id="107033at2157"/>
<dbReference type="SMART" id="SM00382">
    <property type="entry name" value="AAA"/>
    <property type="match status" value="1"/>
</dbReference>
<evidence type="ECO:0000259" key="5">
    <source>
        <dbReference type="SMART" id="SM00382"/>
    </source>
</evidence>
<dbReference type="InterPro" id="IPR002789">
    <property type="entry name" value="HerA_central"/>
</dbReference>
<reference evidence="6 7" key="1">
    <citation type="journal article" date="2011" name="J. Bacteriol.">
        <title>Complete genome sequence of the hyperthermophilic, piezophilic, heterotrophic, and carboxydotrophic archaeon Thermococcus barophilus MP.</title>
        <authorList>
            <person name="Vannier P."/>
            <person name="Marteinsson V.T."/>
            <person name="Fridjonsson O.H."/>
            <person name="Oger P."/>
            <person name="Jebbar M."/>
        </authorList>
    </citation>
    <scope>NUCLEOTIDE SEQUENCE [LARGE SCALE GENOMIC DNA]</scope>
    <source>
        <strain evidence="7">DSM 11836 / MP</strain>
    </source>
</reference>
<dbReference type="EMBL" id="CP002372">
    <property type="protein sequence ID" value="ADT84404.1"/>
    <property type="molecule type" value="Genomic_DNA"/>
</dbReference>
<dbReference type="GeneID" id="10041745"/>
<sequence>MNESIKEKIESGISRSADWIGVVISPSTNLTLNVELLETAYEKGIVGNPCVIPFSQDGLPTYALGQITSIQLRNPHIERHPIQKIISVRGEANPLTTKHDTRQIEIGISAVYSVQEDKVIPTRMASVPPTGTRVYLLSQEILDALMEPHKDELFYVGKIYNTNIYLPMIFKHFGKSDDGRGLGEAYHIGVFGKTGSGKSYMARMLIIAYARHPEMSIVVLDPQGEFSKEIKENGILRKILQQKLNRKVEVWPITNISLSDPGTFKKILMVSGFLHKMGIKSPENQEIAADLIVSYLQNPKNYEKKKKEKITYHLSRTSLIPTSIETAHHRGVFMKVIEFIQLEDTLKRIYASEDRRRRIVTAIETRFEELYEDWKRITLLFAKDVESKLPLQQLIQKIAYEKVILFIDLSEQGAEEIFWNDKIQRLVLNDIINALKQVGNEKFKQGEQLNTLVVIDEAHRFAPRERQEEEELEALRINFVDAVRTTRKYGLGWMFISQTIASLHPELINQMRVYFFGYGLSWGSELRTLKEIVGGGMNNNYLALYQSFKDPQSSAVLGEREYPFMVFGPVSPLSVSGAPLFITALKYDSEFLVANNLSIK</sequence>
<dbReference type="PANTHER" id="PTHR42957">
    <property type="entry name" value="HELICASE MJ1565-RELATED"/>
    <property type="match status" value="1"/>
</dbReference>
<feature type="domain" description="AAA+ ATPase" evidence="5">
    <location>
        <begin position="184"/>
        <end position="520"/>
    </location>
</feature>
<dbReference type="GO" id="GO:0043139">
    <property type="term" value="F:5'-3' DNA helicase activity"/>
    <property type="evidence" value="ECO:0007669"/>
    <property type="project" value="UniProtKB-EC"/>
</dbReference>
<evidence type="ECO:0000313" key="6">
    <source>
        <dbReference type="EMBL" id="ADT84404.1"/>
    </source>
</evidence>
<evidence type="ECO:0000313" key="7">
    <source>
        <dbReference type="Proteomes" id="UP000007478"/>
    </source>
</evidence>
<dbReference type="Proteomes" id="UP000007478">
    <property type="component" value="Chromosome"/>
</dbReference>
<dbReference type="InterPro" id="IPR027417">
    <property type="entry name" value="P-loop_NTPase"/>
</dbReference>
<keyword evidence="7" id="KW-1185">Reference proteome</keyword>
<comment type="similarity">
    <text evidence="1">Belongs to the HerA family.</text>
</comment>
<dbReference type="InterPro" id="IPR008571">
    <property type="entry name" value="HerA-like"/>
</dbReference>
<evidence type="ECO:0000256" key="1">
    <source>
        <dbReference type="ARBA" id="ARBA00007816"/>
    </source>
</evidence>
<organism evidence="6 7">
    <name type="scientific">Thermococcus barophilus (strain DSM 11836 / MP)</name>
    <dbReference type="NCBI Taxonomy" id="391623"/>
    <lineage>
        <taxon>Archaea</taxon>
        <taxon>Methanobacteriati</taxon>
        <taxon>Methanobacteriota</taxon>
        <taxon>Thermococci</taxon>
        <taxon>Thermococcales</taxon>
        <taxon>Thermococcaceae</taxon>
        <taxon>Thermococcus</taxon>
    </lineage>
</organism>
<dbReference type="AlphaFoldDB" id="F0LI04"/>
<gene>
    <name evidence="6" type="ordered locus">TERMP_01429</name>
</gene>
<dbReference type="InterPro" id="IPR003593">
    <property type="entry name" value="AAA+_ATPase"/>
</dbReference>
<dbReference type="GO" id="GO:0043138">
    <property type="term" value="F:3'-5' DNA helicase activity"/>
    <property type="evidence" value="ECO:0007669"/>
    <property type="project" value="UniProtKB-EC"/>
</dbReference>
<evidence type="ECO:0000256" key="2">
    <source>
        <dbReference type="ARBA" id="ARBA00034617"/>
    </source>
</evidence>
<comment type="catalytic activity">
    <reaction evidence="3">
        <text>ATP + H2O = ADP + phosphate + H(+)</text>
        <dbReference type="Rhea" id="RHEA:13065"/>
        <dbReference type="ChEBI" id="CHEBI:15377"/>
        <dbReference type="ChEBI" id="CHEBI:15378"/>
        <dbReference type="ChEBI" id="CHEBI:30616"/>
        <dbReference type="ChEBI" id="CHEBI:43474"/>
        <dbReference type="ChEBI" id="CHEBI:456216"/>
        <dbReference type="EC" id="5.6.2.3"/>
    </reaction>
</comment>
<evidence type="ECO:0000256" key="4">
    <source>
        <dbReference type="ARBA" id="ARBA00048988"/>
    </source>
</evidence>
<dbReference type="KEGG" id="tba:TERMP_01429"/>
<accession>F0LI04</accession>
<comment type="catalytic activity">
    <reaction evidence="4">
        <text>ATP + H2O = ADP + phosphate + H(+)</text>
        <dbReference type="Rhea" id="RHEA:13065"/>
        <dbReference type="ChEBI" id="CHEBI:15377"/>
        <dbReference type="ChEBI" id="CHEBI:15378"/>
        <dbReference type="ChEBI" id="CHEBI:30616"/>
        <dbReference type="ChEBI" id="CHEBI:43474"/>
        <dbReference type="ChEBI" id="CHEBI:456216"/>
        <dbReference type="EC" id="5.6.2.4"/>
    </reaction>
</comment>
<dbReference type="PATRIC" id="fig|391623.17.peg.1429"/>
<proteinExistence type="inferred from homology"/>
<dbReference type="Pfam" id="PF01935">
    <property type="entry name" value="DUF87"/>
    <property type="match status" value="1"/>
</dbReference>
<dbReference type="Gene3D" id="3.40.50.300">
    <property type="entry name" value="P-loop containing nucleotide triphosphate hydrolases"/>
    <property type="match status" value="2"/>
</dbReference>
<dbReference type="PANTHER" id="PTHR42957:SF2">
    <property type="entry name" value="HELICASE HERA CENTRAL DOMAIN-CONTAINING PROTEIN"/>
    <property type="match status" value="1"/>
</dbReference>
<evidence type="ECO:0000256" key="3">
    <source>
        <dbReference type="ARBA" id="ARBA00048954"/>
    </source>
</evidence>